<gene>
    <name evidence="2" type="primary">PARPA_12255.1 scaffold 44939</name>
</gene>
<organism evidence="2 3">
    <name type="scientific">Parasitella parasitica</name>
    <dbReference type="NCBI Taxonomy" id="35722"/>
    <lineage>
        <taxon>Eukaryota</taxon>
        <taxon>Fungi</taxon>
        <taxon>Fungi incertae sedis</taxon>
        <taxon>Mucoromycota</taxon>
        <taxon>Mucoromycotina</taxon>
        <taxon>Mucoromycetes</taxon>
        <taxon>Mucorales</taxon>
        <taxon>Mucorineae</taxon>
        <taxon>Mucoraceae</taxon>
        <taxon>Parasitella</taxon>
    </lineage>
</organism>
<evidence type="ECO:0000313" key="2">
    <source>
        <dbReference type="EMBL" id="CEP17955.1"/>
    </source>
</evidence>
<evidence type="ECO:0000256" key="1">
    <source>
        <dbReference type="SAM" id="MobiDB-lite"/>
    </source>
</evidence>
<feature type="compositionally biased region" description="Basic and acidic residues" evidence="1">
    <location>
        <begin position="29"/>
        <end position="43"/>
    </location>
</feature>
<accession>A0A0B7NR44</accession>
<feature type="compositionally biased region" description="Basic residues" evidence="1">
    <location>
        <begin position="10"/>
        <end position="28"/>
    </location>
</feature>
<reference evidence="2 3" key="1">
    <citation type="submission" date="2014-09" db="EMBL/GenBank/DDBJ databases">
        <authorList>
            <person name="Ellenberger Sabrina"/>
        </authorList>
    </citation>
    <scope>NUCLEOTIDE SEQUENCE [LARGE SCALE GENOMIC DNA]</scope>
    <source>
        <strain evidence="2 3">CBS 412.66</strain>
    </source>
</reference>
<keyword evidence="3" id="KW-1185">Reference proteome</keyword>
<protein>
    <submittedName>
        <fullName evidence="2">Uncharacterized protein</fullName>
    </submittedName>
</protein>
<feature type="region of interest" description="Disordered" evidence="1">
    <location>
        <begin position="1"/>
        <end position="50"/>
    </location>
</feature>
<proteinExistence type="predicted"/>
<sequence length="214" mass="24662">MQRPGGGRKPGTKNKKVHNGRLASKRLLPRKDLPTLNFREKSQRKMANNKVIDNNEDSIQNEIFEECISEASNEINEATNSELNEDLSLYALLNAERHNSVLNSNEQDSYDDLEERDDEDELFVHANDNLKTDAQDSSDVYHQEEEQAAEIKEDSVIHKYLFDIQKECPTCRAKLESHRLYQSWISCGAHSKLWNIEAFGEANEDLGPKLSWFH</sequence>
<name>A0A0B7NR44_9FUNG</name>
<dbReference type="AlphaFoldDB" id="A0A0B7NR44"/>
<dbReference type="EMBL" id="LN733737">
    <property type="protein sequence ID" value="CEP17955.1"/>
    <property type="molecule type" value="Genomic_DNA"/>
</dbReference>
<dbReference type="Proteomes" id="UP000054107">
    <property type="component" value="Unassembled WGS sequence"/>
</dbReference>
<evidence type="ECO:0000313" key="3">
    <source>
        <dbReference type="Proteomes" id="UP000054107"/>
    </source>
</evidence>